<organism evidence="3">
    <name type="scientific">Tigriopus japonicus</name>
    <name type="common">Copepod</name>
    <dbReference type="NCBI Taxonomy" id="158387"/>
    <lineage>
        <taxon>Eukaryota</taxon>
        <taxon>Metazoa</taxon>
        <taxon>Ecdysozoa</taxon>
        <taxon>Arthropoda</taxon>
        <taxon>Crustacea</taxon>
        <taxon>Multicrustacea</taxon>
        <taxon>Hexanauplia</taxon>
        <taxon>Copepoda</taxon>
        <taxon>Harpacticoida</taxon>
        <taxon>Harpacticidae</taxon>
        <taxon>Tigriopus</taxon>
    </lineage>
</organism>
<proteinExistence type="evidence at transcript level"/>
<evidence type="ECO:0000256" key="1">
    <source>
        <dbReference type="ARBA" id="ARBA00008455"/>
    </source>
</evidence>
<dbReference type="InterPro" id="IPR000668">
    <property type="entry name" value="Peptidase_C1A_C"/>
</dbReference>
<feature type="domain" description="Peptidase C1A papain C-terminal" evidence="2">
    <location>
        <begin position="190"/>
        <end position="412"/>
    </location>
</feature>
<dbReference type="EMBL" id="KR061534">
    <property type="protein sequence ID" value="AKO90292.1"/>
    <property type="molecule type" value="mRNA"/>
</dbReference>
<dbReference type="AlphaFoldDB" id="A0A0H4K829"/>
<dbReference type="Gene3D" id="3.90.70.10">
    <property type="entry name" value="Cysteine proteinases"/>
    <property type="match status" value="1"/>
</dbReference>
<dbReference type="GO" id="GO:0008234">
    <property type="term" value="F:cysteine-type peptidase activity"/>
    <property type="evidence" value="ECO:0007669"/>
    <property type="project" value="InterPro"/>
</dbReference>
<reference evidence="3" key="1">
    <citation type="journal article" date="2015" name="Dev. Comp. Immunol.">
        <title>Genome-wide identification and transcript profile of the whole cathepsin superfamily in the intertidal copepod Tigriopus japonicus.</title>
        <authorList>
            <person name="Jeong C.B."/>
            <person name="Kim B.M."/>
            <person name="Choi H.J."/>
            <person name="Baek I."/>
            <person name="Souissi S."/>
            <person name="Park H.G."/>
            <person name="Lee J.S."/>
            <person name="Rhee J.S."/>
        </authorList>
    </citation>
    <scope>NUCLEOTIDE SEQUENCE</scope>
</reference>
<evidence type="ECO:0000259" key="2">
    <source>
        <dbReference type="SMART" id="SM00645"/>
    </source>
</evidence>
<dbReference type="InterPro" id="IPR013128">
    <property type="entry name" value="Peptidase_C1A"/>
</dbReference>
<sequence length="468" mass="53476">MVTMIPSWDVIFFILVSLCTAPILLRLYPHEQPLPQTDINIQDDNVPLQREDQHYSLKINDMEEQIHYIETDAQYVCKQTYPKNIPDEKMTKEMFPEDLQDLYEKLAKAKQVISTQNKKYENGTSTFYCELMPSYAYENLVIANQTGFIGLRTRYKGSNDQESKQQEQKAKEHLAKILEKAGPPPNEFYLPRKYLTAVRNQNNCGACVAFASVAALETAFLLRNLLLDNSNLDLSEQTLLNCHYENVNEDVCQKGVRDIWGYFKHVIKDRKGDLPPENHQPYKAIQDLHDCPPPKDDCNSGVKIDDCVYLEDVGEEAMMSLVALHGAVVVTFATDDISQTLQHYRGGIFDNCGAKIGKDGHAVVLVGYGECNGTKFWEAKNSWGTTWGEDGYFRILRGNNCDGIEETCLFGCCWPLRRCIVDLYAKMELLFRCIFVELATNLSMPQKIKTWTLVMMLWVSVCKQEDTS</sequence>
<protein>
    <submittedName>
        <fullName evidence="3">Cathepsin-like protein 6</fullName>
    </submittedName>
</protein>
<dbReference type="SUPFAM" id="SSF54001">
    <property type="entry name" value="Cysteine proteinases"/>
    <property type="match status" value="1"/>
</dbReference>
<dbReference type="SMART" id="SM00645">
    <property type="entry name" value="Pept_C1"/>
    <property type="match status" value="1"/>
</dbReference>
<accession>A0A0H4K829</accession>
<reference evidence="3" key="2">
    <citation type="submission" date="2015-04" db="EMBL/GenBank/DDBJ databases">
        <authorList>
            <person name="Rhee J.-S."/>
            <person name="Kim B.-M."/>
            <person name="Jeong C.-B."/>
            <person name="Lee J.-H."/>
            <person name="Lee J.-S."/>
        </authorList>
    </citation>
    <scope>NUCLEOTIDE SEQUENCE</scope>
</reference>
<dbReference type="InterPro" id="IPR039417">
    <property type="entry name" value="Peptidase_C1A_papain-like"/>
</dbReference>
<dbReference type="Pfam" id="PF00112">
    <property type="entry name" value="Peptidase_C1"/>
    <property type="match status" value="1"/>
</dbReference>
<dbReference type="GO" id="GO:0006508">
    <property type="term" value="P:proteolysis"/>
    <property type="evidence" value="ECO:0007669"/>
    <property type="project" value="InterPro"/>
</dbReference>
<dbReference type="PANTHER" id="PTHR12411">
    <property type="entry name" value="CYSTEINE PROTEASE FAMILY C1-RELATED"/>
    <property type="match status" value="1"/>
</dbReference>
<dbReference type="PRINTS" id="PR00705">
    <property type="entry name" value="PAPAIN"/>
</dbReference>
<dbReference type="InterPro" id="IPR038765">
    <property type="entry name" value="Papain-like_cys_pep_sf"/>
</dbReference>
<name>A0A0H4K829_TIGJA</name>
<comment type="similarity">
    <text evidence="1">Belongs to the peptidase C1 family.</text>
</comment>
<evidence type="ECO:0000313" key="3">
    <source>
        <dbReference type="EMBL" id="AKO90292.1"/>
    </source>
</evidence>
<dbReference type="CDD" id="cd02248">
    <property type="entry name" value="Peptidase_C1A"/>
    <property type="match status" value="1"/>
</dbReference>